<comment type="pathway">
    <text evidence="7">Purine metabolism; AMP biosynthesis via de novo pathway; AMP from IMP: step 1/2.</text>
</comment>
<dbReference type="EC" id="6.3.4.4" evidence="7"/>
<evidence type="ECO:0000313" key="9">
    <source>
        <dbReference type="Proteomes" id="UP000282289"/>
    </source>
</evidence>
<keyword evidence="1 7" id="KW-0436">Ligase</keyword>
<comment type="caution">
    <text evidence="7">Lacks conserved residue(s) required for the propagation of feature annotation.</text>
</comment>
<feature type="binding site" evidence="7">
    <location>
        <begin position="450"/>
        <end position="456"/>
    </location>
    <ligand>
        <name>substrate</name>
    </ligand>
</feature>
<dbReference type="InterPro" id="IPR042109">
    <property type="entry name" value="Adenylosuccinate_synth_dom1"/>
</dbReference>
<comment type="similarity">
    <text evidence="7">Belongs to the adenylosuccinate synthetase family.</text>
</comment>
<dbReference type="SMART" id="SM00788">
    <property type="entry name" value="Adenylsucc_synt"/>
    <property type="match status" value="1"/>
</dbReference>
<dbReference type="SUPFAM" id="SSF52540">
    <property type="entry name" value="P-loop containing nucleoside triphosphate hydrolases"/>
    <property type="match status" value="2"/>
</dbReference>
<evidence type="ECO:0000256" key="4">
    <source>
        <dbReference type="ARBA" id="ARBA00022755"/>
    </source>
</evidence>
<evidence type="ECO:0000313" key="8">
    <source>
        <dbReference type="EMBL" id="RMP78195.1"/>
    </source>
</evidence>
<evidence type="ECO:0000256" key="2">
    <source>
        <dbReference type="ARBA" id="ARBA00022723"/>
    </source>
</evidence>
<feature type="binding site" evidence="7">
    <location>
        <begin position="482"/>
        <end position="484"/>
    </location>
    <ligand>
        <name>GTP</name>
        <dbReference type="ChEBI" id="CHEBI:37565"/>
    </ligand>
</feature>
<dbReference type="Gene3D" id="3.40.50.300">
    <property type="entry name" value="P-loop containing nucleotide triphosphate hydrolases"/>
    <property type="match status" value="1"/>
</dbReference>
<dbReference type="GO" id="GO:0046040">
    <property type="term" value="P:IMP metabolic process"/>
    <property type="evidence" value="ECO:0007669"/>
    <property type="project" value="TreeGrafter"/>
</dbReference>
<comment type="subcellular location">
    <subcellularLocation>
        <location evidence="7">Cytoplasm</location>
    </subcellularLocation>
</comment>
<comment type="caution">
    <text evidence="8">The sequence shown here is derived from an EMBL/GenBank/DDBJ whole genome shotgun (WGS) entry which is preliminary data.</text>
</comment>
<feature type="binding site" description="in other chain" evidence="7">
    <location>
        <position position="362"/>
    </location>
    <ligand>
        <name>IMP</name>
        <dbReference type="ChEBI" id="CHEBI:58053"/>
        <note>ligand shared between dimeric partners</note>
    </ligand>
</feature>
<dbReference type="GO" id="GO:0044208">
    <property type="term" value="P:'de novo' AMP biosynthetic process"/>
    <property type="evidence" value="ECO:0007669"/>
    <property type="project" value="UniProtKB-UniRule"/>
</dbReference>
<evidence type="ECO:0000256" key="5">
    <source>
        <dbReference type="ARBA" id="ARBA00022842"/>
    </source>
</evidence>
<comment type="catalytic activity">
    <reaction evidence="7">
        <text>IMP + L-aspartate + GTP = N(6)-(1,2-dicarboxyethyl)-AMP + GDP + phosphate + 2 H(+)</text>
        <dbReference type="Rhea" id="RHEA:15753"/>
        <dbReference type="ChEBI" id="CHEBI:15378"/>
        <dbReference type="ChEBI" id="CHEBI:29991"/>
        <dbReference type="ChEBI" id="CHEBI:37565"/>
        <dbReference type="ChEBI" id="CHEBI:43474"/>
        <dbReference type="ChEBI" id="CHEBI:57567"/>
        <dbReference type="ChEBI" id="CHEBI:58053"/>
        <dbReference type="ChEBI" id="CHEBI:58189"/>
        <dbReference type="EC" id="6.3.4.4"/>
    </reaction>
</comment>
<dbReference type="InterPro" id="IPR001114">
    <property type="entry name" value="Adenylosuccinate_synthetase"/>
</dbReference>
<dbReference type="GO" id="GO:0000287">
    <property type="term" value="F:magnesium ion binding"/>
    <property type="evidence" value="ECO:0007669"/>
    <property type="project" value="UniProtKB-UniRule"/>
</dbReference>
<gene>
    <name evidence="7" type="primary">purA</name>
    <name evidence="8" type="ORF">ALQ15_02861</name>
</gene>
<evidence type="ECO:0000256" key="3">
    <source>
        <dbReference type="ARBA" id="ARBA00022741"/>
    </source>
</evidence>
<dbReference type="Pfam" id="PF00709">
    <property type="entry name" value="Adenylsucc_synt"/>
    <property type="match status" value="2"/>
</dbReference>
<dbReference type="Gene3D" id="3.90.170.10">
    <property type="entry name" value="Adenylosuccinate Synthetase, subunit A, domain 3"/>
    <property type="match status" value="1"/>
</dbReference>
<feature type="binding site" evidence="7">
    <location>
        <position position="456"/>
    </location>
    <ligand>
        <name>GTP</name>
        <dbReference type="ChEBI" id="CHEBI:37565"/>
    </ligand>
</feature>
<evidence type="ECO:0000256" key="7">
    <source>
        <dbReference type="HAMAP-Rule" id="MF_00011"/>
    </source>
</evidence>
<dbReference type="AlphaFoldDB" id="A0A7Z6U721"/>
<feature type="binding site" description="in other chain" evidence="7">
    <location>
        <begin position="220"/>
        <end position="223"/>
    </location>
    <ligand>
        <name>IMP</name>
        <dbReference type="ChEBI" id="CHEBI:58053"/>
        <note>ligand shared between dimeric partners</note>
    </ligand>
</feature>
<dbReference type="InterPro" id="IPR042111">
    <property type="entry name" value="Adenylosuccinate_synth_dom3"/>
</dbReference>
<dbReference type="GO" id="GO:0005525">
    <property type="term" value="F:GTP binding"/>
    <property type="evidence" value="ECO:0007669"/>
    <property type="project" value="UniProtKB-UniRule"/>
</dbReference>
<dbReference type="UniPathway" id="UPA00075">
    <property type="reaction ID" value="UER00335"/>
</dbReference>
<keyword evidence="5 7" id="KW-0460">Magnesium</keyword>
<keyword evidence="3 7" id="KW-0547">Nucleotide-binding</keyword>
<sequence>MKPKAIVLSGRVCSGKTTLAKLLVTKADAELIKTKELIKQALPGTGSSRRARHNAGIRLDRESHGAWLANMLSARLVNDKDLSLVVIDAVRSAEQIKCLRNSGWLVTHVHLQASEPVLTRRYEHCNGAAESTSYGEVSGFSTERHSSALAKIADVVIDSDRCNQHDVYARVIARLENRPIIALPVVDVLVGGQYGSEGKGNIAHYLAPEYDVLVRVGGPNAGHKVFRIDDKPYTFRQLPSGALGNKDATLVIGAGAVISLDVLLREINELALTFEKVIIDPQAMIIDPEDIAWEDAVLKGAIGSTAQGIGRATARKILERVPDTGVRLAKNIPGLKHYIRDSVEFFATCLSGGKRIMLEGTQGTSLSLHHGFYPHVTSRATTAAACLAEAGLSPRHVRRVMMVCRTYPIRVGDSVTGNSSGFMSQPIDFSEIAERSGIPASEFAQTEVGSVSHRPRRVAEFDWAQLRRSLLLNGPTDIALTFADYIDIKNRNAFRYEQLSDKTLRFIEEIEKVSGIPVSMISTAFNERNIIDRRMW</sequence>
<evidence type="ECO:0000256" key="1">
    <source>
        <dbReference type="ARBA" id="ARBA00022598"/>
    </source>
</evidence>
<dbReference type="Gene3D" id="3.40.440.10">
    <property type="entry name" value="Adenylosuccinate Synthetase, subunit A, domain 1"/>
    <property type="match status" value="2"/>
</dbReference>
<keyword evidence="6 7" id="KW-0342">GTP-binding</keyword>
<dbReference type="HAMAP" id="MF_00011">
    <property type="entry name" value="Adenylosucc_synth"/>
    <property type="match status" value="1"/>
</dbReference>
<feature type="binding site" description="in other chain" evidence="7">
    <location>
        <position position="377"/>
    </location>
    <ligand>
        <name>IMP</name>
        <dbReference type="ChEBI" id="CHEBI:58053"/>
        <note>ligand shared between dimeric partners</note>
    </ligand>
</feature>
<keyword evidence="7" id="KW-0963">Cytoplasm</keyword>
<comment type="function">
    <text evidence="7">Plays an important role in the de novo pathway of purine nucleotide biosynthesis. Catalyzes the first committed step in the biosynthesis of AMP from IMP.</text>
</comment>
<dbReference type="PANTHER" id="PTHR11846">
    <property type="entry name" value="ADENYLOSUCCINATE SYNTHETASE"/>
    <property type="match status" value="1"/>
</dbReference>
<dbReference type="PANTHER" id="PTHR11846:SF0">
    <property type="entry name" value="ADENYLOSUCCINATE SYNTHETASE"/>
    <property type="match status" value="1"/>
</dbReference>
<dbReference type="Proteomes" id="UP000282289">
    <property type="component" value="Unassembled WGS sequence"/>
</dbReference>
<feature type="active site" description="Proton donor" evidence="7">
    <location>
        <position position="223"/>
    </location>
</feature>
<keyword evidence="2 7" id="KW-0479">Metal-binding</keyword>
<dbReference type="GO" id="GO:0005737">
    <property type="term" value="C:cytoplasm"/>
    <property type="evidence" value="ECO:0007669"/>
    <property type="project" value="UniProtKB-SubCell"/>
</dbReference>
<organism evidence="8 9">
    <name type="scientific">Pseudomonas syringae pv. actinidiae</name>
    <dbReference type="NCBI Taxonomy" id="103796"/>
    <lineage>
        <taxon>Bacteria</taxon>
        <taxon>Pseudomonadati</taxon>
        <taxon>Pseudomonadota</taxon>
        <taxon>Gammaproteobacteria</taxon>
        <taxon>Pseudomonadales</taxon>
        <taxon>Pseudomonadaceae</taxon>
        <taxon>Pseudomonas</taxon>
        <taxon>Pseudomonas syringae</taxon>
    </lineage>
</organism>
<feature type="binding site" evidence="7">
    <location>
        <position position="222"/>
    </location>
    <ligand>
        <name>Mg(2+)</name>
        <dbReference type="ChEBI" id="CHEBI:18420"/>
    </ligand>
</feature>
<dbReference type="InterPro" id="IPR027417">
    <property type="entry name" value="P-loop_NTPase"/>
</dbReference>
<name>A0A7Z6U721_PSESF</name>
<dbReference type="RefSeq" id="WP_122281507.1">
    <property type="nucleotide sequence ID" value="NZ_RBQT01000099.1"/>
</dbReference>
<dbReference type="EMBL" id="RBQT01000099">
    <property type="protein sequence ID" value="RMP78195.1"/>
    <property type="molecule type" value="Genomic_DNA"/>
</dbReference>
<feature type="binding site" description="in other chain" evidence="7">
    <location>
        <position position="454"/>
    </location>
    <ligand>
        <name>IMP</name>
        <dbReference type="ChEBI" id="CHEBI:58053"/>
        <note>ligand shared between dimeric partners</note>
    </ligand>
</feature>
<feature type="binding site" evidence="7">
    <location>
        <begin position="222"/>
        <end position="224"/>
    </location>
    <ligand>
        <name>GTP</name>
        <dbReference type="ChEBI" id="CHEBI:37565"/>
    </ligand>
</feature>
<evidence type="ECO:0000256" key="6">
    <source>
        <dbReference type="ARBA" id="ARBA00023134"/>
    </source>
</evidence>
<feature type="binding site" description="in other chain" evidence="7">
    <location>
        <position position="305"/>
    </location>
    <ligand>
        <name>IMP</name>
        <dbReference type="ChEBI" id="CHEBI:58053"/>
        <note>ligand shared between dimeric partners</note>
    </ligand>
</feature>
<proteinExistence type="inferred from homology"/>
<accession>A0A7Z6U721</accession>
<reference evidence="8 9" key="1">
    <citation type="submission" date="2018-08" db="EMBL/GenBank/DDBJ databases">
        <title>Recombination of ecologically and evolutionarily significant loci maintains genetic cohesion in the Pseudomonas syringae species complex.</title>
        <authorList>
            <person name="Dillon M."/>
            <person name="Thakur S."/>
            <person name="Almeida R.N.D."/>
            <person name="Weir B.S."/>
            <person name="Guttman D.S."/>
        </authorList>
    </citation>
    <scope>NUCLEOTIDE SEQUENCE [LARGE SCALE GENOMIC DNA]</scope>
    <source>
        <strain evidence="8 9">ICMP 19589</strain>
    </source>
</reference>
<comment type="subunit">
    <text evidence="7">Homodimer.</text>
</comment>
<comment type="cofactor">
    <cofactor evidence="7">
        <name>Mg(2+)</name>
        <dbReference type="ChEBI" id="CHEBI:18420"/>
    </cofactor>
    <text evidence="7">Binds 1 Mg(2+) ion per subunit.</text>
</comment>
<keyword evidence="4 7" id="KW-0658">Purine biosynthesis</keyword>
<dbReference type="GO" id="GO:0004019">
    <property type="term" value="F:adenylosuccinate synthase activity"/>
    <property type="evidence" value="ECO:0007669"/>
    <property type="project" value="UniProtKB-UniRule"/>
</dbReference>
<protein>
    <recommendedName>
        <fullName evidence="7">Adenylosuccinate synthetase</fullName>
        <shortName evidence="7">AMPSase</shortName>
        <shortName evidence="7">AdSS</shortName>
        <ecNumber evidence="7">6.3.4.4</ecNumber>
    </recommendedName>
    <alternativeName>
        <fullName evidence="7">IMP--aspartate ligase</fullName>
    </alternativeName>
</protein>